<gene>
    <name evidence="2" type="ORF">GP2143_04273</name>
</gene>
<keyword evidence="3" id="KW-1185">Reference proteome</keyword>
<evidence type="ECO:0000256" key="1">
    <source>
        <dbReference type="SAM" id="SignalP"/>
    </source>
</evidence>
<comment type="caution">
    <text evidence="2">The sequence shown here is derived from an EMBL/GenBank/DDBJ whole genome shotgun (WGS) entry which is preliminary data.</text>
</comment>
<keyword evidence="1" id="KW-0732">Signal</keyword>
<sequence length="191" mass="21471">MKHMNFFAVLWLLTGNVLANDQELTLPISCHVIPDHSDELCVVATYSRDYPVNDVVFYRRNEFGSFDFLEAMKGDVAHVFLSGFSKGGKYTMIGYAEEGHPSFIIYSTATFFSSPRPIPSVALVSHYSITRIASLDDKGNAIIELRDSPADIQSEQGCLSAEQLPEYSDTDRCHITYSIFQEPPEIKMDIQ</sequence>
<dbReference type="EMBL" id="AAVT01000020">
    <property type="protein sequence ID" value="EAW29642.1"/>
    <property type="molecule type" value="Genomic_DNA"/>
</dbReference>
<dbReference type="eggNOG" id="ENOG503485B">
    <property type="taxonomic scope" value="Bacteria"/>
</dbReference>
<dbReference type="OrthoDB" id="6388707at2"/>
<evidence type="ECO:0000313" key="3">
    <source>
        <dbReference type="Proteomes" id="UP000004931"/>
    </source>
</evidence>
<dbReference type="STRING" id="247633.GP2143_04273"/>
<reference evidence="2 3" key="1">
    <citation type="journal article" date="2010" name="J. Bacteriol.">
        <title>Genome sequence of the oligotrophic marine Gammaproteobacterium HTCC2143, isolated from the Oregon Coast.</title>
        <authorList>
            <person name="Oh H.M."/>
            <person name="Kang I."/>
            <person name="Ferriera S."/>
            <person name="Giovannoni S.J."/>
            <person name="Cho J.C."/>
        </authorList>
    </citation>
    <scope>NUCLEOTIDE SEQUENCE [LARGE SCALE GENOMIC DNA]</scope>
    <source>
        <strain evidence="2 3">HTCC2143</strain>
    </source>
</reference>
<protein>
    <submittedName>
        <fullName evidence="2">Uncharacterized protein</fullName>
    </submittedName>
</protein>
<feature type="chain" id="PRO_5002631463" evidence="1">
    <location>
        <begin position="20"/>
        <end position="191"/>
    </location>
</feature>
<dbReference type="Proteomes" id="UP000004931">
    <property type="component" value="Unassembled WGS sequence"/>
</dbReference>
<accession>A0YHN3</accession>
<organism evidence="2 3">
    <name type="scientific">marine gamma proteobacterium HTCC2143</name>
    <dbReference type="NCBI Taxonomy" id="247633"/>
    <lineage>
        <taxon>Bacteria</taxon>
        <taxon>Pseudomonadati</taxon>
        <taxon>Pseudomonadota</taxon>
        <taxon>Gammaproteobacteria</taxon>
        <taxon>Cellvibrionales</taxon>
        <taxon>Spongiibacteraceae</taxon>
        <taxon>BD1-7 clade</taxon>
    </lineage>
</organism>
<name>A0YHN3_9GAMM</name>
<evidence type="ECO:0000313" key="2">
    <source>
        <dbReference type="EMBL" id="EAW29642.1"/>
    </source>
</evidence>
<dbReference type="AlphaFoldDB" id="A0YHN3"/>
<feature type="signal peptide" evidence="1">
    <location>
        <begin position="1"/>
        <end position="19"/>
    </location>
</feature>
<proteinExistence type="predicted"/>